<dbReference type="GO" id="GO:0009927">
    <property type="term" value="F:histidine phosphotransfer kinase activity"/>
    <property type="evidence" value="ECO:0007669"/>
    <property type="project" value="UniProtKB-UniRule"/>
</dbReference>
<dbReference type="EMBL" id="CM007382">
    <property type="protein sequence ID" value="ONK78570.1"/>
    <property type="molecule type" value="Genomic_DNA"/>
</dbReference>
<dbReference type="GO" id="GO:0009736">
    <property type="term" value="P:cytokinin-activated signaling pathway"/>
    <property type="evidence" value="ECO:0007669"/>
    <property type="project" value="UniProtKB-KW"/>
</dbReference>
<dbReference type="Gene3D" id="1.20.120.160">
    <property type="entry name" value="HPT domain"/>
    <property type="match status" value="1"/>
</dbReference>
<comment type="subcellular location">
    <subcellularLocation>
        <location evidence="2">Cytoplasm</location>
        <location evidence="2">Cytosol</location>
    </subcellularLocation>
    <subcellularLocation>
        <location evidence="2">Nucleus</location>
    </subcellularLocation>
</comment>
<dbReference type="GO" id="GO:0005829">
    <property type="term" value="C:cytosol"/>
    <property type="evidence" value="ECO:0007669"/>
    <property type="project" value="UniProtKB-SubCell"/>
</dbReference>
<comment type="function">
    <text evidence="2">Functions as a two-component phosphorelay mediators between cytokinin sensor histidine kinases and response regulators (B-type ARRs). Plays an important role in propagating cytokinin signal transduction.</text>
</comment>
<dbReference type="PANTHER" id="PTHR28242">
    <property type="entry name" value="PHOSPHORELAY INTERMEDIATE PROTEIN YPD1"/>
    <property type="match status" value="1"/>
</dbReference>
<comment type="domain">
    <text evidence="2">Histidine-containing phosphotransfer domain (HPt) contains an active histidine that mediates the phosphotransfer.</text>
</comment>
<accession>A0A5P1FPK6</accession>
<dbReference type="PANTHER" id="PTHR28242:SF52">
    <property type="entry name" value="PHOSPHORELAY INTERMEDIATE PROTEIN YPD1"/>
    <property type="match status" value="1"/>
</dbReference>
<dbReference type="InterPro" id="IPR036641">
    <property type="entry name" value="HPT_dom_sf"/>
</dbReference>
<keyword evidence="3" id="KW-0175">Coiled coil</keyword>
<dbReference type="AlphaFoldDB" id="A0A5P1FPK6"/>
<name>A0A5P1FPK6_ASPOF</name>
<evidence type="ECO:0000256" key="1">
    <source>
        <dbReference type="ARBA" id="ARBA00023012"/>
    </source>
</evidence>
<evidence type="ECO:0000313" key="4">
    <source>
        <dbReference type="EMBL" id="ONK78570.1"/>
    </source>
</evidence>
<dbReference type="InterPro" id="IPR045871">
    <property type="entry name" value="AHP1-5/YPD1"/>
</dbReference>
<sequence>MTLRGLETEPGSLSNTMETYLKSCFENILQLSYLTDEEPVDMRRVYRVIFRIKGGSSCIGAARMVTASQTLLTSRRTVDNRERVMQLLDNLQDEYSLLRDKLDALFTIERQIIHAVGRVRRWW</sequence>
<dbReference type="Gramene" id="ONK78570">
    <property type="protein sequence ID" value="ONK78570"/>
    <property type="gene ID" value="A4U43_C02F20210"/>
</dbReference>
<feature type="coiled-coil region" evidence="3">
    <location>
        <begin position="81"/>
        <end position="108"/>
    </location>
</feature>
<organism evidence="4 5">
    <name type="scientific">Asparagus officinalis</name>
    <name type="common">Garden asparagus</name>
    <dbReference type="NCBI Taxonomy" id="4686"/>
    <lineage>
        <taxon>Eukaryota</taxon>
        <taxon>Viridiplantae</taxon>
        <taxon>Streptophyta</taxon>
        <taxon>Embryophyta</taxon>
        <taxon>Tracheophyta</taxon>
        <taxon>Spermatophyta</taxon>
        <taxon>Magnoliopsida</taxon>
        <taxon>Liliopsida</taxon>
        <taxon>Asparagales</taxon>
        <taxon>Asparagaceae</taxon>
        <taxon>Asparagoideae</taxon>
        <taxon>Asparagus</taxon>
    </lineage>
</organism>
<reference evidence="5" key="1">
    <citation type="journal article" date="2017" name="Nat. Commun.">
        <title>The asparagus genome sheds light on the origin and evolution of a young Y chromosome.</title>
        <authorList>
            <person name="Harkess A."/>
            <person name="Zhou J."/>
            <person name="Xu C."/>
            <person name="Bowers J.E."/>
            <person name="Van der Hulst R."/>
            <person name="Ayyampalayam S."/>
            <person name="Mercati F."/>
            <person name="Riccardi P."/>
            <person name="McKain M.R."/>
            <person name="Kakrana A."/>
            <person name="Tang H."/>
            <person name="Ray J."/>
            <person name="Groenendijk J."/>
            <person name="Arikit S."/>
            <person name="Mathioni S.M."/>
            <person name="Nakano M."/>
            <person name="Shan H."/>
            <person name="Telgmann-Rauber A."/>
            <person name="Kanno A."/>
            <person name="Yue Z."/>
            <person name="Chen H."/>
            <person name="Li W."/>
            <person name="Chen Y."/>
            <person name="Xu X."/>
            <person name="Zhang Y."/>
            <person name="Luo S."/>
            <person name="Chen H."/>
            <person name="Gao J."/>
            <person name="Mao Z."/>
            <person name="Pires J.C."/>
            <person name="Luo M."/>
            <person name="Kudrna D."/>
            <person name="Wing R.A."/>
            <person name="Meyers B.C."/>
            <person name="Yi K."/>
            <person name="Kong H."/>
            <person name="Lavrijsen P."/>
            <person name="Sunseri F."/>
            <person name="Falavigna A."/>
            <person name="Ye Y."/>
            <person name="Leebens-Mack J.H."/>
            <person name="Chen G."/>
        </authorList>
    </citation>
    <scope>NUCLEOTIDE SEQUENCE [LARGE SCALE GENOMIC DNA]</scope>
    <source>
        <strain evidence="5">cv. DH0086</strain>
    </source>
</reference>
<dbReference type="GO" id="GO:0005634">
    <property type="term" value="C:nucleus"/>
    <property type="evidence" value="ECO:0007669"/>
    <property type="project" value="UniProtKB-SubCell"/>
</dbReference>
<proteinExistence type="predicted"/>
<evidence type="ECO:0000256" key="2">
    <source>
        <dbReference type="RuleBase" id="RU369004"/>
    </source>
</evidence>
<dbReference type="Proteomes" id="UP000243459">
    <property type="component" value="Chromosome 2"/>
</dbReference>
<gene>
    <name evidence="4" type="ORF">A4U43_C02F20210</name>
</gene>
<keyword evidence="2" id="KW-0932">Cytokinin signaling pathway</keyword>
<evidence type="ECO:0000256" key="3">
    <source>
        <dbReference type="SAM" id="Coils"/>
    </source>
</evidence>
<dbReference type="GO" id="GO:0000160">
    <property type="term" value="P:phosphorelay signal transduction system"/>
    <property type="evidence" value="ECO:0007669"/>
    <property type="project" value="UniProtKB-UniRule"/>
</dbReference>
<dbReference type="SUPFAM" id="SSF47226">
    <property type="entry name" value="Histidine-containing phosphotransfer domain, HPT domain"/>
    <property type="match status" value="1"/>
</dbReference>
<keyword evidence="1 2" id="KW-0902">Two-component regulatory system</keyword>
<protein>
    <recommendedName>
        <fullName evidence="2">Histidine-containing phosphotransfer protein</fullName>
    </recommendedName>
</protein>
<keyword evidence="5" id="KW-1185">Reference proteome</keyword>
<dbReference type="GO" id="GO:0043424">
    <property type="term" value="F:protein histidine kinase binding"/>
    <property type="evidence" value="ECO:0007669"/>
    <property type="project" value="UniProtKB-UniRule"/>
</dbReference>
<evidence type="ECO:0000313" key="5">
    <source>
        <dbReference type="Proteomes" id="UP000243459"/>
    </source>
</evidence>